<evidence type="ECO:0000313" key="3">
    <source>
        <dbReference type="Proteomes" id="UP001400965"/>
    </source>
</evidence>
<protein>
    <recommendedName>
        <fullName evidence="4">LysM domain-containing protein</fullName>
    </recommendedName>
</protein>
<sequence>MKYLLIFILVLLFIGPSANECTSFSQALKSGVYNYITCLDTSFNYLVKNVPIFNKISEISYKNSYDKIMDNRHLVKHFVEYGQTLDEIIKSYNTNIKNIEDFRKVVYTKNPNIVSKDYTLKSGEYILIPSE</sequence>
<accession>A0ABP3XCK8</accession>
<evidence type="ECO:0000313" key="2">
    <source>
        <dbReference type="EMBL" id="GAA0861997.1"/>
    </source>
</evidence>
<feature type="signal peptide" evidence="1">
    <location>
        <begin position="1"/>
        <end position="20"/>
    </location>
</feature>
<keyword evidence="3" id="KW-1185">Reference proteome</keyword>
<proteinExistence type="predicted"/>
<evidence type="ECO:0008006" key="4">
    <source>
        <dbReference type="Google" id="ProtNLM"/>
    </source>
</evidence>
<feature type="chain" id="PRO_5046766966" description="LysM domain-containing protein" evidence="1">
    <location>
        <begin position="21"/>
        <end position="131"/>
    </location>
</feature>
<organism evidence="2 3">
    <name type="scientific">Paraclostridium tenue</name>
    <dbReference type="NCBI Taxonomy" id="1737"/>
    <lineage>
        <taxon>Bacteria</taxon>
        <taxon>Bacillati</taxon>
        <taxon>Bacillota</taxon>
        <taxon>Clostridia</taxon>
        <taxon>Peptostreptococcales</taxon>
        <taxon>Peptostreptococcaceae</taxon>
        <taxon>Paraclostridium</taxon>
    </lineage>
</organism>
<keyword evidence="1" id="KW-0732">Signal</keyword>
<evidence type="ECO:0000256" key="1">
    <source>
        <dbReference type="SAM" id="SignalP"/>
    </source>
</evidence>
<reference evidence="3" key="1">
    <citation type="journal article" date="2019" name="Int. J. Syst. Evol. Microbiol.">
        <title>The Global Catalogue of Microorganisms (GCM) 10K type strain sequencing project: providing services to taxonomists for standard genome sequencing and annotation.</title>
        <authorList>
            <consortium name="The Broad Institute Genomics Platform"/>
            <consortium name="The Broad Institute Genome Sequencing Center for Infectious Disease"/>
            <person name="Wu L."/>
            <person name="Ma J."/>
        </authorList>
    </citation>
    <scope>NUCLEOTIDE SEQUENCE [LARGE SCALE GENOMIC DNA]</scope>
    <source>
        <strain evidence="3">JCM 6486</strain>
    </source>
</reference>
<dbReference type="EMBL" id="BAAACP010000002">
    <property type="protein sequence ID" value="GAA0861997.1"/>
    <property type="molecule type" value="Genomic_DNA"/>
</dbReference>
<dbReference type="RefSeq" id="WP_346042101.1">
    <property type="nucleotide sequence ID" value="NZ_BAAACP010000002.1"/>
</dbReference>
<dbReference type="Proteomes" id="UP001400965">
    <property type="component" value="Unassembled WGS sequence"/>
</dbReference>
<name>A0ABP3XCK8_9FIRM</name>
<comment type="caution">
    <text evidence="2">The sequence shown here is derived from an EMBL/GenBank/DDBJ whole genome shotgun (WGS) entry which is preliminary data.</text>
</comment>
<gene>
    <name evidence="2" type="ORF">GCM10008917_05600</name>
</gene>